<organism evidence="8 9">
    <name type="scientific">Lactobacillus delbrueckii</name>
    <dbReference type="NCBI Taxonomy" id="1584"/>
    <lineage>
        <taxon>Bacteria</taxon>
        <taxon>Bacillati</taxon>
        <taxon>Bacillota</taxon>
        <taxon>Bacilli</taxon>
        <taxon>Lactobacillales</taxon>
        <taxon>Lactobacillaceae</taxon>
        <taxon>Lactobacillus</taxon>
    </lineage>
</organism>
<feature type="transmembrane region" description="Helical" evidence="6">
    <location>
        <begin position="60"/>
        <end position="80"/>
    </location>
</feature>
<evidence type="ECO:0000313" key="10">
    <source>
        <dbReference type="Proteomes" id="UP001213083"/>
    </source>
</evidence>
<dbReference type="GO" id="GO:0005886">
    <property type="term" value="C:plasma membrane"/>
    <property type="evidence" value="ECO:0007669"/>
    <property type="project" value="TreeGrafter"/>
</dbReference>
<evidence type="ECO:0000256" key="2">
    <source>
        <dbReference type="ARBA" id="ARBA00010350"/>
    </source>
</evidence>
<gene>
    <name evidence="8" type="ORF">LDELB18P1_0435</name>
    <name evidence="7" type="ORF">PF593_04575</name>
</gene>
<evidence type="ECO:0000256" key="1">
    <source>
        <dbReference type="ARBA" id="ARBA00004141"/>
    </source>
</evidence>
<dbReference type="Pfam" id="PF01027">
    <property type="entry name" value="Bax1-I"/>
    <property type="match status" value="1"/>
</dbReference>
<feature type="transmembrane region" description="Helical" evidence="6">
    <location>
        <begin position="169"/>
        <end position="186"/>
    </location>
</feature>
<evidence type="ECO:0000313" key="7">
    <source>
        <dbReference type="EMBL" id="MDA3782425.1"/>
    </source>
</evidence>
<comment type="caution">
    <text evidence="8">The sequence shown here is derived from an EMBL/GenBank/DDBJ whole genome shotgun (WGS) entry which is preliminary data.</text>
</comment>
<dbReference type="RefSeq" id="WP_013439180.1">
    <property type="nucleotide sequence ID" value="NZ_BNHT01000016.1"/>
</dbReference>
<dbReference type="PANTHER" id="PTHR23291:SF50">
    <property type="entry name" value="PROTEIN LIFEGUARD 4"/>
    <property type="match status" value="1"/>
</dbReference>
<keyword evidence="5 6" id="KW-0472">Membrane</keyword>
<dbReference type="AlphaFoldDB" id="A0A2I1SRY6"/>
<feature type="transmembrane region" description="Helical" evidence="6">
    <location>
        <begin position="144"/>
        <end position="163"/>
    </location>
</feature>
<evidence type="ECO:0000313" key="9">
    <source>
        <dbReference type="Proteomes" id="UP000292818"/>
    </source>
</evidence>
<dbReference type="InterPro" id="IPR006214">
    <property type="entry name" value="Bax_inhibitor_1-related"/>
</dbReference>
<dbReference type="EMBL" id="SETJ01000018">
    <property type="protein sequence ID" value="RZM17080.1"/>
    <property type="molecule type" value="Genomic_DNA"/>
</dbReference>
<accession>A0A2I1SRY6</accession>
<keyword evidence="3 6" id="KW-0812">Transmembrane</keyword>
<protein>
    <submittedName>
        <fullName evidence="7">Bax inhibitor-1/YccA family protein</fullName>
    </submittedName>
    <submittedName>
        <fullName evidence="8">Inhibitor of apoptosis-promoting Bax1</fullName>
    </submittedName>
</protein>
<dbReference type="Proteomes" id="UP000292818">
    <property type="component" value="Unassembled WGS sequence"/>
</dbReference>
<proteinExistence type="inferred from homology"/>
<dbReference type="Proteomes" id="UP001213083">
    <property type="component" value="Unassembled WGS sequence"/>
</dbReference>
<evidence type="ECO:0000256" key="6">
    <source>
        <dbReference type="RuleBase" id="RU004379"/>
    </source>
</evidence>
<feature type="transmembrane region" description="Helical" evidence="6">
    <location>
        <begin position="114"/>
        <end position="132"/>
    </location>
</feature>
<evidence type="ECO:0000256" key="5">
    <source>
        <dbReference type="ARBA" id="ARBA00023136"/>
    </source>
</evidence>
<reference evidence="7 10" key="2">
    <citation type="submission" date="2023-01" db="EMBL/GenBank/DDBJ databases">
        <title>Sequencing of the bacterial strains from artisanal fermented milk Matsoni.</title>
        <authorList>
            <person name="Rozman V."/>
            <person name="Accetto T."/>
            <person name="Bogovic Matijasic B."/>
        </authorList>
    </citation>
    <scope>NUCLEOTIDE SEQUENCE [LARGE SCALE GENOMIC DNA]</scope>
    <source>
        <strain evidence="7">Lbl143</strain>
        <strain evidence="10">lbl143</strain>
    </source>
</reference>
<comment type="subcellular location">
    <subcellularLocation>
        <location evidence="1">Membrane</location>
        <topology evidence="1">Multi-pass membrane protein</topology>
    </subcellularLocation>
</comment>
<keyword evidence="4 6" id="KW-1133">Transmembrane helix</keyword>
<reference evidence="8 9" key="1">
    <citation type="submission" date="2019-01" db="EMBL/GenBank/DDBJ databases">
        <title>Colonization of the human gut by bovine bacteria present in Parmesan cheese.</title>
        <authorList>
            <person name="Lugli G.A."/>
            <person name="Milani C."/>
        </authorList>
    </citation>
    <scope>NUCLEOTIDE SEQUENCE [LARGE SCALE GENOMIC DNA]</scope>
    <source>
        <strain evidence="8 9">LDELB18P1</strain>
    </source>
</reference>
<sequence>MFNVSPEQERRHIVDDSALNGFLTKMYSIMGLAVLVSALTAYLTLTVFSGSLLPLLTNRVFLWVLLLLPLILSVGISFKATRKPTTAFFMLMAIAVIYGLEFSLLSFAYTGAQIGGAFISASAVFIGMAAYGSVTKKNLDTIGAYASAAIWGLIVASLVNMFLKSTPASFIFSIIGVIIFTILTAWDAQKMKSIYASYGDQLPELGLAVNGALMLYLDFINLFLQFLRIFGIADNDN</sequence>
<name>A0A2I1SRY6_9LACO</name>
<dbReference type="CDD" id="cd10432">
    <property type="entry name" value="BI-1-like_bacterial"/>
    <property type="match status" value="1"/>
</dbReference>
<feature type="transmembrane region" description="Helical" evidence="6">
    <location>
        <begin position="87"/>
        <end position="108"/>
    </location>
</feature>
<dbReference type="PANTHER" id="PTHR23291">
    <property type="entry name" value="BAX INHIBITOR-RELATED"/>
    <property type="match status" value="1"/>
</dbReference>
<evidence type="ECO:0000256" key="4">
    <source>
        <dbReference type="ARBA" id="ARBA00022989"/>
    </source>
</evidence>
<evidence type="ECO:0000256" key="3">
    <source>
        <dbReference type="ARBA" id="ARBA00022692"/>
    </source>
</evidence>
<evidence type="ECO:0000313" key="8">
    <source>
        <dbReference type="EMBL" id="RZM17080.1"/>
    </source>
</evidence>
<dbReference type="EMBL" id="JAQIEV010000012">
    <property type="protein sequence ID" value="MDA3782425.1"/>
    <property type="molecule type" value="Genomic_DNA"/>
</dbReference>
<feature type="transmembrane region" description="Helical" evidence="6">
    <location>
        <begin position="207"/>
        <end position="227"/>
    </location>
</feature>
<comment type="similarity">
    <text evidence="2 6">Belongs to the BI1 family.</text>
</comment>
<feature type="transmembrane region" description="Helical" evidence="6">
    <location>
        <begin position="27"/>
        <end position="48"/>
    </location>
</feature>